<dbReference type="SUPFAM" id="SSF55347">
    <property type="entry name" value="Glyceraldehyde-3-phosphate dehydrogenase-like, C-terminal domain"/>
    <property type="match status" value="1"/>
</dbReference>
<evidence type="ECO:0000313" key="4">
    <source>
        <dbReference type="Proteomes" id="UP001139011"/>
    </source>
</evidence>
<dbReference type="SUPFAM" id="SSF51735">
    <property type="entry name" value="NAD(P)-binding Rossmann-fold domains"/>
    <property type="match status" value="1"/>
</dbReference>
<dbReference type="GO" id="GO:0000166">
    <property type="term" value="F:nucleotide binding"/>
    <property type="evidence" value="ECO:0007669"/>
    <property type="project" value="InterPro"/>
</dbReference>
<feature type="domain" description="GFO/IDH/MocA-like oxidoreductase" evidence="2">
    <location>
        <begin position="129"/>
        <end position="255"/>
    </location>
</feature>
<evidence type="ECO:0000259" key="2">
    <source>
        <dbReference type="Pfam" id="PF22725"/>
    </source>
</evidence>
<evidence type="ECO:0000313" key="3">
    <source>
        <dbReference type="EMBL" id="MCK6259109.1"/>
    </source>
</evidence>
<name>A0A9X1XK90_9BACL</name>
<dbReference type="InterPro" id="IPR051450">
    <property type="entry name" value="Gfo/Idh/MocA_Oxidoreductases"/>
</dbReference>
<organism evidence="3 4">
    <name type="scientific">Fictibacillus marinisediminis</name>
    <dbReference type="NCBI Taxonomy" id="2878389"/>
    <lineage>
        <taxon>Bacteria</taxon>
        <taxon>Bacillati</taxon>
        <taxon>Bacillota</taxon>
        <taxon>Bacilli</taxon>
        <taxon>Bacillales</taxon>
        <taxon>Fictibacillaceae</taxon>
        <taxon>Fictibacillus</taxon>
    </lineage>
</organism>
<gene>
    <name evidence="3" type="ORF">LCY76_21285</name>
</gene>
<dbReference type="Pfam" id="PF01408">
    <property type="entry name" value="GFO_IDH_MocA"/>
    <property type="match status" value="1"/>
</dbReference>
<dbReference type="PANTHER" id="PTHR43377:SF1">
    <property type="entry name" value="BILIVERDIN REDUCTASE A"/>
    <property type="match status" value="1"/>
</dbReference>
<protein>
    <submittedName>
        <fullName evidence="3">Gfo/Idh/MocA family oxidoreductase</fullName>
    </submittedName>
</protein>
<dbReference type="InterPro" id="IPR000683">
    <property type="entry name" value="Gfo/Idh/MocA-like_OxRdtase_N"/>
</dbReference>
<dbReference type="EMBL" id="JAIWJX010000002">
    <property type="protein sequence ID" value="MCK6259109.1"/>
    <property type="molecule type" value="Genomic_DNA"/>
</dbReference>
<dbReference type="Gene3D" id="3.40.50.720">
    <property type="entry name" value="NAD(P)-binding Rossmann-like Domain"/>
    <property type="match status" value="1"/>
</dbReference>
<dbReference type="PANTHER" id="PTHR43377">
    <property type="entry name" value="BILIVERDIN REDUCTASE A"/>
    <property type="match status" value="1"/>
</dbReference>
<dbReference type="InterPro" id="IPR036291">
    <property type="entry name" value="NAD(P)-bd_dom_sf"/>
</dbReference>
<comment type="caution">
    <text evidence="3">The sequence shown here is derived from an EMBL/GenBank/DDBJ whole genome shotgun (WGS) entry which is preliminary data.</text>
</comment>
<dbReference type="Gene3D" id="3.30.360.10">
    <property type="entry name" value="Dihydrodipicolinate Reductase, domain 2"/>
    <property type="match status" value="1"/>
</dbReference>
<dbReference type="RefSeq" id="WP_248254317.1">
    <property type="nucleotide sequence ID" value="NZ_JAIWJX010000002.1"/>
</dbReference>
<proteinExistence type="predicted"/>
<accession>A0A9X1XK90</accession>
<sequence length="343" mass="37759">MINVALLSKWHVHAKDYAKEASENKDITISVVWDENRERGEQWAQELGVPFEADLENVFSDSSIHGVIVTTPTTAHTEIITAAARHGKHIFTEKVLAPTVKECDEIFSAVEEAGVQLMVSLPRLTERFYLYAQKILDEGCLGNLTSVRCRVAHHGAVPTEESRHGWLPGQFFNKEEAGGGALIDLGAHPIYLSNRLGGKVKAVTARLQQTNGHDVDDNAVVIVEFESGALGTIETGFLSYGCPDQLELYGTEGTLLIENREPRELISDRVEKDGLIMSDQLPKALPSAMEQWVAAITKNTDPTITKEDIRSLTLMNEAAALSHKEGRRVELSEIGKSYSAITK</sequence>
<feature type="domain" description="Gfo/Idh/MocA-like oxidoreductase N-terminal" evidence="1">
    <location>
        <begin position="15"/>
        <end position="119"/>
    </location>
</feature>
<dbReference type="Proteomes" id="UP001139011">
    <property type="component" value="Unassembled WGS sequence"/>
</dbReference>
<dbReference type="InterPro" id="IPR055170">
    <property type="entry name" value="GFO_IDH_MocA-like_dom"/>
</dbReference>
<dbReference type="Pfam" id="PF22725">
    <property type="entry name" value="GFO_IDH_MocA_C3"/>
    <property type="match status" value="1"/>
</dbReference>
<dbReference type="AlphaFoldDB" id="A0A9X1XK90"/>
<reference evidence="3" key="1">
    <citation type="submission" date="2021-09" db="EMBL/GenBank/DDBJ databases">
        <title>Genome analysis of Fictibacillus sp. KIGAM418 isolated from marine sediment.</title>
        <authorList>
            <person name="Seo M.-J."/>
            <person name="Cho E.-S."/>
            <person name="Hwang C.Y."/>
        </authorList>
    </citation>
    <scope>NUCLEOTIDE SEQUENCE</scope>
    <source>
        <strain evidence="3">KIGAM418</strain>
    </source>
</reference>
<evidence type="ECO:0000259" key="1">
    <source>
        <dbReference type="Pfam" id="PF01408"/>
    </source>
</evidence>
<keyword evidence="4" id="KW-1185">Reference proteome</keyword>